<dbReference type="SMART" id="SM00320">
    <property type="entry name" value="WD40"/>
    <property type="match status" value="10"/>
</dbReference>
<dbReference type="PANTHER" id="PTHR22847:SF637">
    <property type="entry name" value="WD REPEAT DOMAIN 5B"/>
    <property type="match status" value="1"/>
</dbReference>
<feature type="repeat" description="WD" evidence="7">
    <location>
        <begin position="1000"/>
        <end position="1035"/>
    </location>
</feature>
<comment type="caution">
    <text evidence="10">The sequence shown here is derived from an EMBL/GenBank/DDBJ whole genome shotgun (WGS) entry which is preliminary data.</text>
</comment>
<feature type="repeat" description="WD" evidence="7">
    <location>
        <begin position="751"/>
        <end position="782"/>
    </location>
</feature>
<gene>
    <name evidence="10" type="ORF">EDB81DRAFT_844916</name>
</gene>
<comment type="function">
    <text evidence="6">Involved in mitochondrial fission. Acts as an adapter protein required to form mitochondrial fission complexes. Formation of these complexes is required to promote constriction and fission of the mitochondrial compartment at a late step in mitochondrial division.</text>
</comment>
<dbReference type="InterPro" id="IPR015943">
    <property type="entry name" value="WD40/YVTN_repeat-like_dom_sf"/>
</dbReference>
<dbReference type="InterPro" id="IPR019775">
    <property type="entry name" value="WD40_repeat_CS"/>
</dbReference>
<feature type="repeat" description="WD" evidence="7">
    <location>
        <begin position="876"/>
        <end position="909"/>
    </location>
</feature>
<feature type="domain" description="TEP-1 second beta-propeller" evidence="9">
    <location>
        <begin position="724"/>
        <end position="925"/>
    </location>
</feature>
<dbReference type="CDD" id="cd00200">
    <property type="entry name" value="WD40"/>
    <property type="match status" value="1"/>
</dbReference>
<dbReference type="Gene3D" id="2.130.10.10">
    <property type="entry name" value="YVTN repeat-like/Quinoprotein amine dehydrogenase"/>
    <property type="match status" value="5"/>
</dbReference>
<dbReference type="GO" id="GO:1990234">
    <property type="term" value="C:transferase complex"/>
    <property type="evidence" value="ECO:0007669"/>
    <property type="project" value="UniProtKB-ARBA"/>
</dbReference>
<dbReference type="PANTHER" id="PTHR22847">
    <property type="entry name" value="WD40 REPEAT PROTEIN"/>
    <property type="match status" value="1"/>
</dbReference>
<comment type="similarity">
    <text evidence="4">Belongs to the WD repeat MDV1/CAF4 family.</text>
</comment>
<evidence type="ECO:0000313" key="10">
    <source>
        <dbReference type="EMBL" id="KAH7134334.1"/>
    </source>
</evidence>
<evidence type="ECO:0000256" key="2">
    <source>
        <dbReference type="ARBA" id="ARBA00022737"/>
    </source>
</evidence>
<proteinExistence type="inferred from homology"/>
<dbReference type="AlphaFoldDB" id="A0A9P9E860"/>
<keyword evidence="2" id="KW-0677">Repeat</keyword>
<feature type="repeat" description="WD" evidence="7">
    <location>
        <begin position="1043"/>
        <end position="1084"/>
    </location>
</feature>
<evidence type="ECO:0000256" key="3">
    <source>
        <dbReference type="ARBA" id="ARBA00023054"/>
    </source>
</evidence>
<dbReference type="Pfam" id="PF00400">
    <property type="entry name" value="WD40"/>
    <property type="match status" value="4"/>
</dbReference>
<dbReference type="InterPro" id="IPR020472">
    <property type="entry name" value="WD40_PAC1"/>
</dbReference>
<sequence length="1117" mass="124592">MVMEAVGVVANVIALVDLSAKLVGWCAQYAQDVKHAKHDKARLSQEATHLNLVSEKAMSRSKATFEVLKWPFQSKEAEKVIQDLNRCTEAISSALQIVQTRLLDKDQRATFSRLPVAKGASFDSRAEEHNPTCLQDTRLNGMAGTGKSTIARTIARDFVNSGYLWASFFFKTGEADRGNLSKFCTTIAAQLVETEPAITPHIKAAINADPGLIRKTARDQFDKLILQSLETSLQVPTKLIVNLFSRVKDLKSPQQRILITSRPELPIRLSFNAMRGAAQDVILHEIPPNIIEHDIAAFLKHELATTRIEYNSSVSADRQLPLDWPGVRDVQRLVDMSIPLFIFAATICRFLADRKCGNPNKQLQEFLSFQEESQASQLDATYLPILNRLVDTLSTKQQHRVIGRFRLVVGSIITLASPLSKLALARLLNKSDDTVDDQLDLLHSVLSIPSDQSPVRLLHLSFRDFLVDSEKRGKNMFWIDQKKVHNRLATNCLRVMEEHLRTDICKLVQPGTSRSSISPQAIESHIPPHLAYSCLYWAYHMQQAETLIDDNGPVHEFLLQHFLHWLEVLCIIGSVVQAPGIIQTLQSILRSEGSKLLSNFLKDASRLILANMSVLSSSPLQIYSSVLSFAPKRSVFYQEFRNQIPQWISLALEPEDNWDQCQQIIQDFEEPLFSVAFSHDSKVLVAGSEDNTVRLWQVDNSECIQVLDGHQSCVTSVAFSHDSKLIASASDDGTIRLWQLDDSNTQCILVLRGHEASVYSVAFSHDSKLVVSASLDATIRLWRDTGECTQVLRGHVAPIISVAFAPDSSVVLSASYDETIRLWKVNDGTCIRVFEGHEKCVTSVAFAHDSRLIASASYDKTVRLWQVDGNKCIQVFKGHAGPVISVVFSHNSKNVVSASRDMTIRVWQIGGECLQVINTGSSVTAATVSHDSHLIASTSHARTLRLWRIDDHEHLPVIKGHESAVNEFAFSQELGLIASASADTTIRLWRVNDGKCVRVLKGHEDWLSSLTFSHDSKLLASTSADMTIRLWQTDNDWECIQVLEGDEDWVNFATFSHDSKLIASACNDSTVRVWETKAGKCIRVFEVCGRWIAVNASKKYATLGIATFGSVLTIQAF</sequence>
<dbReference type="PRINTS" id="PR00320">
    <property type="entry name" value="GPROTEINBRPT"/>
</dbReference>
<accession>A0A9P9E860</accession>
<evidence type="ECO:0000259" key="8">
    <source>
        <dbReference type="Pfam" id="PF24883"/>
    </source>
</evidence>
<keyword evidence="1 7" id="KW-0853">WD repeat</keyword>
<evidence type="ECO:0000256" key="4">
    <source>
        <dbReference type="ARBA" id="ARBA00038415"/>
    </source>
</evidence>
<dbReference type="SUPFAM" id="SSF50978">
    <property type="entry name" value="WD40 repeat-like"/>
    <property type="match status" value="2"/>
</dbReference>
<dbReference type="EMBL" id="JAGMUV010000014">
    <property type="protein sequence ID" value="KAH7134334.1"/>
    <property type="molecule type" value="Genomic_DNA"/>
</dbReference>
<dbReference type="InterPro" id="IPR056884">
    <property type="entry name" value="NPHP3-like_N"/>
</dbReference>
<dbReference type="InterPro" id="IPR036322">
    <property type="entry name" value="WD40_repeat_dom_sf"/>
</dbReference>
<dbReference type="Pfam" id="PF25047">
    <property type="entry name" value="Beta-prop_TEP1_2nd"/>
    <property type="match status" value="1"/>
</dbReference>
<dbReference type="PROSITE" id="PS50082">
    <property type="entry name" value="WD_REPEATS_2"/>
    <property type="match status" value="9"/>
</dbReference>
<organism evidence="10 11">
    <name type="scientific">Dactylonectria macrodidyma</name>
    <dbReference type="NCBI Taxonomy" id="307937"/>
    <lineage>
        <taxon>Eukaryota</taxon>
        <taxon>Fungi</taxon>
        <taxon>Dikarya</taxon>
        <taxon>Ascomycota</taxon>
        <taxon>Pezizomycotina</taxon>
        <taxon>Sordariomycetes</taxon>
        <taxon>Hypocreomycetidae</taxon>
        <taxon>Hypocreales</taxon>
        <taxon>Nectriaceae</taxon>
        <taxon>Dactylonectria</taxon>
    </lineage>
</organism>
<evidence type="ECO:0000256" key="1">
    <source>
        <dbReference type="ARBA" id="ARBA00022574"/>
    </source>
</evidence>
<dbReference type="Proteomes" id="UP000738349">
    <property type="component" value="Unassembled WGS sequence"/>
</dbReference>
<evidence type="ECO:0000259" key="9">
    <source>
        <dbReference type="Pfam" id="PF25047"/>
    </source>
</evidence>
<dbReference type="InterPro" id="IPR001680">
    <property type="entry name" value="WD40_rpt"/>
</dbReference>
<feature type="domain" description="Nephrocystin 3-like N-terminal" evidence="8">
    <location>
        <begin position="139"/>
        <end position="232"/>
    </location>
</feature>
<feature type="repeat" description="WD" evidence="7">
    <location>
        <begin position="792"/>
        <end position="833"/>
    </location>
</feature>
<evidence type="ECO:0000256" key="6">
    <source>
        <dbReference type="ARBA" id="ARBA00043913"/>
    </source>
</evidence>
<evidence type="ECO:0000256" key="7">
    <source>
        <dbReference type="PROSITE-ProRule" id="PRU00221"/>
    </source>
</evidence>
<feature type="repeat" description="WD" evidence="7">
    <location>
        <begin position="958"/>
        <end position="999"/>
    </location>
</feature>
<dbReference type="OrthoDB" id="538223at2759"/>
<reference evidence="10" key="1">
    <citation type="journal article" date="2021" name="Nat. Commun.">
        <title>Genetic determinants of endophytism in the Arabidopsis root mycobiome.</title>
        <authorList>
            <person name="Mesny F."/>
            <person name="Miyauchi S."/>
            <person name="Thiergart T."/>
            <person name="Pickel B."/>
            <person name="Atanasova L."/>
            <person name="Karlsson M."/>
            <person name="Huettel B."/>
            <person name="Barry K.W."/>
            <person name="Haridas S."/>
            <person name="Chen C."/>
            <person name="Bauer D."/>
            <person name="Andreopoulos W."/>
            <person name="Pangilinan J."/>
            <person name="LaButti K."/>
            <person name="Riley R."/>
            <person name="Lipzen A."/>
            <person name="Clum A."/>
            <person name="Drula E."/>
            <person name="Henrissat B."/>
            <person name="Kohler A."/>
            <person name="Grigoriev I.V."/>
            <person name="Martin F.M."/>
            <person name="Hacquard S."/>
        </authorList>
    </citation>
    <scope>NUCLEOTIDE SEQUENCE</scope>
    <source>
        <strain evidence="10">MPI-CAGE-AT-0147</strain>
    </source>
</reference>
<evidence type="ECO:0000313" key="11">
    <source>
        <dbReference type="Proteomes" id="UP000738349"/>
    </source>
</evidence>
<dbReference type="InterPro" id="IPR056829">
    <property type="entry name" value="Beta-prop_TEP1_2nd"/>
</dbReference>
<dbReference type="PROSITE" id="PS50294">
    <property type="entry name" value="WD_REPEATS_REGION"/>
    <property type="match status" value="9"/>
</dbReference>
<dbReference type="Pfam" id="PF24883">
    <property type="entry name" value="NPHP3_N"/>
    <property type="match status" value="1"/>
</dbReference>
<keyword evidence="11" id="KW-1185">Reference proteome</keyword>
<keyword evidence="3" id="KW-0175">Coiled coil</keyword>
<evidence type="ECO:0000256" key="5">
    <source>
        <dbReference type="ARBA" id="ARBA00039789"/>
    </source>
</evidence>
<name>A0A9P9E860_9HYPO</name>
<feature type="repeat" description="WD" evidence="7">
    <location>
        <begin position="834"/>
        <end position="875"/>
    </location>
</feature>
<feature type="repeat" description="WD" evidence="7">
    <location>
        <begin position="665"/>
        <end position="706"/>
    </location>
</feature>
<protein>
    <recommendedName>
        <fullName evidence="5">Mitochondrial division protein 1</fullName>
    </recommendedName>
</protein>
<feature type="repeat" description="WD" evidence="7">
    <location>
        <begin position="707"/>
        <end position="748"/>
    </location>
</feature>
<dbReference type="PROSITE" id="PS00678">
    <property type="entry name" value="WD_REPEATS_1"/>
    <property type="match status" value="1"/>
</dbReference>